<feature type="transmembrane region" description="Helical" evidence="10">
    <location>
        <begin position="82"/>
        <end position="104"/>
    </location>
</feature>
<comment type="subcellular location">
    <subcellularLocation>
        <location evidence="1">Cell membrane</location>
        <topology evidence="1">Multi-pass membrane protein</topology>
    </subcellularLocation>
</comment>
<keyword evidence="13" id="KW-1185">Reference proteome</keyword>
<dbReference type="GO" id="GO:0015386">
    <property type="term" value="F:potassium:proton antiporter activity"/>
    <property type="evidence" value="ECO:0007669"/>
    <property type="project" value="TreeGrafter"/>
</dbReference>
<feature type="domain" description="Cation/H+ exchanger transmembrane" evidence="11">
    <location>
        <begin position="15"/>
        <end position="398"/>
    </location>
</feature>
<dbReference type="GO" id="GO:0005886">
    <property type="term" value="C:plasma membrane"/>
    <property type="evidence" value="ECO:0007669"/>
    <property type="project" value="UniProtKB-SubCell"/>
</dbReference>
<keyword evidence="6" id="KW-0915">Sodium</keyword>
<dbReference type="GO" id="GO:0015385">
    <property type="term" value="F:sodium:proton antiporter activity"/>
    <property type="evidence" value="ECO:0007669"/>
    <property type="project" value="InterPro"/>
</dbReference>
<dbReference type="Pfam" id="PF00999">
    <property type="entry name" value="Na_H_Exchanger"/>
    <property type="match status" value="1"/>
</dbReference>
<evidence type="ECO:0000256" key="6">
    <source>
        <dbReference type="ARBA" id="ARBA00023053"/>
    </source>
</evidence>
<evidence type="ECO:0000256" key="1">
    <source>
        <dbReference type="ARBA" id="ARBA00004651"/>
    </source>
</evidence>
<dbReference type="InterPro" id="IPR006153">
    <property type="entry name" value="Cation/H_exchanger_TM"/>
</dbReference>
<dbReference type="Proteomes" id="UP000623067">
    <property type="component" value="Unassembled WGS sequence"/>
</dbReference>
<evidence type="ECO:0000256" key="9">
    <source>
        <dbReference type="ARBA" id="ARBA00023201"/>
    </source>
</evidence>
<protein>
    <submittedName>
        <fullName evidence="12">Na+/H+ antiporter</fullName>
    </submittedName>
</protein>
<evidence type="ECO:0000313" key="13">
    <source>
        <dbReference type="Proteomes" id="UP000623067"/>
    </source>
</evidence>
<reference evidence="12" key="2">
    <citation type="submission" date="2020-09" db="EMBL/GenBank/DDBJ databases">
        <authorList>
            <person name="Sun Q."/>
            <person name="Zhou Y."/>
        </authorList>
    </citation>
    <scope>NUCLEOTIDE SEQUENCE</scope>
    <source>
        <strain evidence="12">CGMCC 1.15330</strain>
    </source>
</reference>
<evidence type="ECO:0000256" key="4">
    <source>
        <dbReference type="ARBA" id="ARBA00022692"/>
    </source>
</evidence>
<dbReference type="AlphaFoldDB" id="A0A916WPQ8"/>
<keyword evidence="4 10" id="KW-0812">Transmembrane</keyword>
<evidence type="ECO:0000256" key="5">
    <source>
        <dbReference type="ARBA" id="ARBA00022989"/>
    </source>
</evidence>
<keyword evidence="9" id="KW-0739">Sodium transport</keyword>
<evidence type="ECO:0000256" key="2">
    <source>
        <dbReference type="ARBA" id="ARBA00022448"/>
    </source>
</evidence>
<evidence type="ECO:0000259" key="11">
    <source>
        <dbReference type="Pfam" id="PF00999"/>
    </source>
</evidence>
<evidence type="ECO:0000313" key="12">
    <source>
        <dbReference type="EMBL" id="GGB20943.1"/>
    </source>
</evidence>
<gene>
    <name evidence="12" type="ORF">GCM10011380_08150</name>
</gene>
<name>A0A916WPQ8_9SPHN</name>
<feature type="transmembrane region" description="Helical" evidence="10">
    <location>
        <begin position="348"/>
        <end position="369"/>
    </location>
</feature>
<evidence type="ECO:0000256" key="8">
    <source>
        <dbReference type="ARBA" id="ARBA00023136"/>
    </source>
</evidence>
<keyword evidence="2" id="KW-0813">Transport</keyword>
<dbReference type="Gene3D" id="6.10.140.1330">
    <property type="match status" value="1"/>
</dbReference>
<keyword evidence="3" id="KW-1003">Cell membrane</keyword>
<feature type="transmembrane region" description="Helical" evidence="10">
    <location>
        <begin position="35"/>
        <end position="62"/>
    </location>
</feature>
<dbReference type="PANTHER" id="PTHR10110:SF86">
    <property type="entry name" value="SODIUM_HYDROGEN EXCHANGER 7"/>
    <property type="match status" value="1"/>
</dbReference>
<reference evidence="12" key="1">
    <citation type="journal article" date="2014" name="Int. J. Syst. Evol. Microbiol.">
        <title>Complete genome sequence of Corynebacterium casei LMG S-19264T (=DSM 44701T), isolated from a smear-ripened cheese.</title>
        <authorList>
            <consortium name="US DOE Joint Genome Institute (JGI-PGF)"/>
            <person name="Walter F."/>
            <person name="Albersmeier A."/>
            <person name="Kalinowski J."/>
            <person name="Ruckert C."/>
        </authorList>
    </citation>
    <scope>NUCLEOTIDE SEQUENCE</scope>
    <source>
        <strain evidence="12">CGMCC 1.15330</strain>
    </source>
</reference>
<evidence type="ECO:0000256" key="3">
    <source>
        <dbReference type="ARBA" id="ARBA00022475"/>
    </source>
</evidence>
<keyword evidence="8 10" id="KW-0472">Membrane</keyword>
<dbReference type="InterPro" id="IPR018422">
    <property type="entry name" value="Cation/H_exchanger_CPA1"/>
</dbReference>
<keyword evidence="5 10" id="KW-1133">Transmembrane helix</keyword>
<keyword evidence="7" id="KW-0406">Ion transport</keyword>
<feature type="transmembrane region" description="Helical" evidence="10">
    <location>
        <begin position="236"/>
        <end position="257"/>
    </location>
</feature>
<accession>A0A916WPQ8</accession>
<dbReference type="EMBL" id="BMIH01000001">
    <property type="protein sequence ID" value="GGB20943.1"/>
    <property type="molecule type" value="Genomic_DNA"/>
</dbReference>
<dbReference type="GO" id="GO:0051453">
    <property type="term" value="P:regulation of intracellular pH"/>
    <property type="evidence" value="ECO:0007669"/>
    <property type="project" value="TreeGrafter"/>
</dbReference>
<feature type="transmembrane region" description="Helical" evidence="10">
    <location>
        <begin position="375"/>
        <end position="399"/>
    </location>
</feature>
<dbReference type="PANTHER" id="PTHR10110">
    <property type="entry name" value="SODIUM/HYDROGEN EXCHANGER"/>
    <property type="match status" value="1"/>
</dbReference>
<feature type="transmembrane region" description="Helical" evidence="10">
    <location>
        <begin position="181"/>
        <end position="201"/>
    </location>
</feature>
<proteinExistence type="predicted"/>
<feature type="transmembrane region" description="Helical" evidence="10">
    <location>
        <begin position="302"/>
        <end position="327"/>
    </location>
</feature>
<sequence>MPMPTLEMILLLIAASLLLTLAANRLRVPPAVMLVLGGMALAFIPGLPTVELEPELALALFLPPLLQASALRTDWGEFRSNIVFIILLAFGAVLFTAAAVAVVARELIPGLGWPAAVTLGAIVAPPDAVAATSVLKRFKLPKRIVAVLEGESLINDASALVLYRIAVAATLAGAFRLDGLLASFLLPAVLGIGVGLAAGMAANWAMLHLEDRFLEIVASFLAAFLSYLAAEWLGGSGVLGAVACGGLIGRAQLKLAARTRLETNSAWELVEFVLSSLVFLIVGLQLRGIVSRLTDYPTTELLVLAGAVSAVLIVSRFAWVFLTFYPASALVAVIRGGSFTPPLSYPTIISWSGMRGVVSLAAALALPAAFAERDIIIFLAFCAIFSTLVVQGTTLKLLIGWFDIRDPAIAAVTPETVAAREMVAAAIAGVIPGADGVDAAVARYRQRQAASIGDALADRALLEAFLDAKLRAIHQAREGLKAQRSDLDGETLATLTQELDLEEEQIRLAMSRTTEDAV</sequence>
<feature type="transmembrane region" description="Helical" evidence="10">
    <location>
        <begin position="110"/>
        <end position="132"/>
    </location>
</feature>
<feature type="transmembrane region" description="Helical" evidence="10">
    <location>
        <begin position="269"/>
        <end position="290"/>
    </location>
</feature>
<comment type="caution">
    <text evidence="12">The sequence shown here is derived from an EMBL/GenBank/DDBJ whole genome shotgun (WGS) entry which is preliminary data.</text>
</comment>
<evidence type="ECO:0000256" key="10">
    <source>
        <dbReference type="SAM" id="Phobius"/>
    </source>
</evidence>
<feature type="transmembrane region" description="Helical" evidence="10">
    <location>
        <begin position="153"/>
        <end position="175"/>
    </location>
</feature>
<organism evidence="12 13">
    <name type="scientific">Sphingomonas metalli</name>
    <dbReference type="NCBI Taxonomy" id="1779358"/>
    <lineage>
        <taxon>Bacteria</taxon>
        <taxon>Pseudomonadati</taxon>
        <taxon>Pseudomonadota</taxon>
        <taxon>Alphaproteobacteria</taxon>
        <taxon>Sphingomonadales</taxon>
        <taxon>Sphingomonadaceae</taxon>
        <taxon>Sphingomonas</taxon>
    </lineage>
</organism>
<dbReference type="GO" id="GO:0098719">
    <property type="term" value="P:sodium ion import across plasma membrane"/>
    <property type="evidence" value="ECO:0007669"/>
    <property type="project" value="TreeGrafter"/>
</dbReference>
<evidence type="ECO:0000256" key="7">
    <source>
        <dbReference type="ARBA" id="ARBA00023065"/>
    </source>
</evidence>